<dbReference type="GO" id="GO:0016491">
    <property type="term" value="F:oxidoreductase activity"/>
    <property type="evidence" value="ECO:0007669"/>
    <property type="project" value="UniProtKB-KW"/>
</dbReference>
<proteinExistence type="predicted"/>
<dbReference type="Pfam" id="PF01266">
    <property type="entry name" value="DAO"/>
    <property type="match status" value="1"/>
</dbReference>
<reference evidence="3 4" key="1">
    <citation type="submission" date="2017-08" db="EMBL/GenBank/DDBJ databases">
        <title>Complete genome of Colwellia sp. NB097-1, a psychrophile bacterium ioslated from Bering Sea.</title>
        <authorList>
            <person name="Chen X."/>
        </authorList>
    </citation>
    <scope>NUCLEOTIDE SEQUENCE [LARGE SCALE GENOMIC DNA]</scope>
    <source>
        <strain evidence="3 4">NB097-1</strain>
    </source>
</reference>
<dbReference type="KEGG" id="cber:B5D82_14395"/>
<dbReference type="InterPro" id="IPR006076">
    <property type="entry name" value="FAD-dep_OxRdtase"/>
</dbReference>
<keyword evidence="1" id="KW-0560">Oxidoreductase</keyword>
<evidence type="ECO:0000259" key="2">
    <source>
        <dbReference type="Pfam" id="PF01266"/>
    </source>
</evidence>
<dbReference type="Gene3D" id="3.50.50.60">
    <property type="entry name" value="FAD/NAD(P)-binding domain"/>
    <property type="match status" value="1"/>
</dbReference>
<organism evidence="3 4">
    <name type="scientific">Cognaticolwellia beringensis</name>
    <dbReference type="NCBI Taxonomy" id="1967665"/>
    <lineage>
        <taxon>Bacteria</taxon>
        <taxon>Pseudomonadati</taxon>
        <taxon>Pseudomonadota</taxon>
        <taxon>Gammaproteobacteria</taxon>
        <taxon>Alteromonadales</taxon>
        <taxon>Colwelliaceae</taxon>
        <taxon>Cognaticolwellia</taxon>
    </lineage>
</organism>
<protein>
    <submittedName>
        <fullName evidence="3">FAD-binding oxidoreductase</fullName>
    </submittedName>
</protein>
<evidence type="ECO:0000313" key="4">
    <source>
        <dbReference type="Proteomes" id="UP000202259"/>
    </source>
</evidence>
<gene>
    <name evidence="3" type="ORF">B5D82_14395</name>
</gene>
<dbReference type="Proteomes" id="UP000202259">
    <property type="component" value="Chromosome"/>
</dbReference>
<evidence type="ECO:0000256" key="1">
    <source>
        <dbReference type="ARBA" id="ARBA00023002"/>
    </source>
</evidence>
<dbReference type="InterPro" id="IPR036188">
    <property type="entry name" value="FAD/NAD-bd_sf"/>
</dbReference>
<sequence>MALELVKSNLWQQTSKSTLKTNHLNKDKSVDAVIIGGGFTGVSCALRMAEKGYKVLLLEAESIGYGGSGRNVGLVNAGLWMEPEKVESVMGPTAGKKLNQLLSRGPELVFANINQYNIACELTQTGTLHCAHSKAGLENLQNRLRQYRSRGTKVDLLSKAETADKIGSSVYHGALHLPDAGTIQPLAYIRGLAHAAIAAGVSIHQETPVTAIERKAQSWHISTAEYNIKSDAIVIATNAYHQGLHSSPAPSYTAVNYFQTATKPLPSDFLNKILPERQGCWDTAVIMSSVRCDQAGRLIIGSVGSLNLPSGAIHYNWAQHRLKTLFPFINDIGFEHAWQGRIAYSNDHLPHITEFGPNAISVFGYSGRGIGPGTVFGQSAADYLISGDCSYLPVEPVSAYTENFSQLKGAFYELGATLYHGGKSIF</sequence>
<dbReference type="PANTHER" id="PTHR13847">
    <property type="entry name" value="SARCOSINE DEHYDROGENASE-RELATED"/>
    <property type="match status" value="1"/>
</dbReference>
<accession>A0A222GAN0</accession>
<feature type="domain" description="FAD dependent oxidoreductase" evidence="2">
    <location>
        <begin position="31"/>
        <end position="382"/>
    </location>
</feature>
<dbReference type="Gene3D" id="3.30.9.10">
    <property type="entry name" value="D-Amino Acid Oxidase, subunit A, domain 2"/>
    <property type="match status" value="1"/>
</dbReference>
<name>A0A222GAN0_9GAMM</name>
<dbReference type="AlphaFoldDB" id="A0A222GAN0"/>
<keyword evidence="4" id="KW-1185">Reference proteome</keyword>
<dbReference type="PANTHER" id="PTHR13847:SF275">
    <property type="entry name" value="GAMMA-GLUTAMYLPUTRESCINE OXIDOREDUCTASE"/>
    <property type="match status" value="1"/>
</dbReference>
<dbReference type="EMBL" id="CP020465">
    <property type="protein sequence ID" value="ASP48851.1"/>
    <property type="molecule type" value="Genomic_DNA"/>
</dbReference>
<dbReference type="OrthoDB" id="311718at2"/>
<dbReference type="RefSeq" id="WP_081152479.1">
    <property type="nucleotide sequence ID" value="NZ_CP020465.1"/>
</dbReference>
<evidence type="ECO:0000313" key="3">
    <source>
        <dbReference type="EMBL" id="ASP48851.1"/>
    </source>
</evidence>
<dbReference type="GO" id="GO:0005737">
    <property type="term" value="C:cytoplasm"/>
    <property type="evidence" value="ECO:0007669"/>
    <property type="project" value="TreeGrafter"/>
</dbReference>
<dbReference type="SUPFAM" id="SSF51905">
    <property type="entry name" value="FAD/NAD(P)-binding domain"/>
    <property type="match status" value="1"/>
</dbReference>